<keyword evidence="3" id="KW-1185">Reference proteome</keyword>
<accession>A0A835TKX2</accession>
<comment type="caution">
    <text evidence="2">The sequence shown here is derived from an EMBL/GenBank/DDBJ whole genome shotgun (WGS) entry which is preliminary data.</text>
</comment>
<name>A0A835TKX2_9ROSI</name>
<reference evidence="2 3" key="1">
    <citation type="submission" date="2020-10" db="EMBL/GenBank/DDBJ databases">
        <title>Plant Genome Project.</title>
        <authorList>
            <person name="Zhang R.-G."/>
        </authorList>
    </citation>
    <scope>NUCLEOTIDE SEQUENCE [LARGE SCALE GENOMIC DNA]</scope>
    <source>
        <strain evidence="2">FAFU-HL-1</strain>
        <tissue evidence="2">Leaf</tissue>
    </source>
</reference>
<dbReference type="EMBL" id="JADGMS010000001">
    <property type="protein sequence ID" value="KAF9690165.1"/>
    <property type="molecule type" value="Genomic_DNA"/>
</dbReference>
<dbReference type="Proteomes" id="UP000657918">
    <property type="component" value="Unassembled WGS sequence"/>
</dbReference>
<protein>
    <submittedName>
        <fullName evidence="2">Uncharacterized protein</fullName>
    </submittedName>
</protein>
<dbReference type="OrthoDB" id="830187at2759"/>
<sequence length="549" mass="62767">MSSHNPTMSCSSSSSFDEYRWVINIGRALEKELEDGDEDPVSIFTVPKTLISSHPDSYIPQQLSLGPYHYLSPDLQEMEWYKISAAKKLQTQLRGHSFENLVEQLIKLEPKIRACYHRYLNFNAETLAWMMALDVSFLLEFLQIYSLRETKSLSRVVTSRMSHLLDYSKRKSAHHVILRDMVMLENQIPLFILRKVLEFQHLSAESADDMLLSMVLGLAKDLSPFKTIELPKSKKVLEHSHLLDFLYDVIVPRVEEPIEIVFEEVSDQQESDRGFAFDSSYVKQLLNEVWKMVSQITTGPAVLLKNIVSSLIIPLKFSWTILSKLLHISSDDDLIKAENEGSSTSMNKPPLAEEITIPSVTQLSNSGVSFIPTRGNISTINFDKETAVFYLPTISLDTNTEVVFRNLIAYEISNASGPLIFTRYIELLNGIIDTEEDVRLLRERSIIFNRLKSDDEVANMLNGTSANKAIRLTKAPILDKVIEDVNEYYDSLWMVKIRKFMKRSVLSSWQYLTLLAAILLLLLMAIESFCTVFKCYRIFNIDIISSDLG</sequence>
<evidence type="ECO:0000313" key="3">
    <source>
        <dbReference type="Proteomes" id="UP000657918"/>
    </source>
</evidence>
<gene>
    <name evidence="2" type="ORF">SADUNF_Sadunf01G0167400</name>
</gene>
<dbReference type="InterPro" id="IPR004158">
    <property type="entry name" value="DUF247_pln"/>
</dbReference>
<evidence type="ECO:0000313" key="2">
    <source>
        <dbReference type="EMBL" id="KAF9690165.1"/>
    </source>
</evidence>
<keyword evidence="1" id="KW-1133">Transmembrane helix</keyword>
<keyword evidence="1" id="KW-0472">Membrane</keyword>
<evidence type="ECO:0000256" key="1">
    <source>
        <dbReference type="SAM" id="Phobius"/>
    </source>
</evidence>
<proteinExistence type="predicted"/>
<dbReference type="PANTHER" id="PTHR31170:SF25">
    <property type="entry name" value="BNAA09G04570D PROTEIN"/>
    <property type="match status" value="1"/>
</dbReference>
<feature type="transmembrane region" description="Helical" evidence="1">
    <location>
        <begin position="508"/>
        <end position="526"/>
    </location>
</feature>
<dbReference type="AlphaFoldDB" id="A0A835TKX2"/>
<dbReference type="Pfam" id="PF03140">
    <property type="entry name" value="DUF247"/>
    <property type="match status" value="1"/>
</dbReference>
<dbReference type="PANTHER" id="PTHR31170">
    <property type="entry name" value="BNAC04G53230D PROTEIN"/>
    <property type="match status" value="1"/>
</dbReference>
<organism evidence="2 3">
    <name type="scientific">Salix dunnii</name>
    <dbReference type="NCBI Taxonomy" id="1413687"/>
    <lineage>
        <taxon>Eukaryota</taxon>
        <taxon>Viridiplantae</taxon>
        <taxon>Streptophyta</taxon>
        <taxon>Embryophyta</taxon>
        <taxon>Tracheophyta</taxon>
        <taxon>Spermatophyta</taxon>
        <taxon>Magnoliopsida</taxon>
        <taxon>eudicotyledons</taxon>
        <taxon>Gunneridae</taxon>
        <taxon>Pentapetalae</taxon>
        <taxon>rosids</taxon>
        <taxon>fabids</taxon>
        <taxon>Malpighiales</taxon>
        <taxon>Salicaceae</taxon>
        <taxon>Saliceae</taxon>
        <taxon>Salix</taxon>
    </lineage>
</organism>
<keyword evidence="1" id="KW-0812">Transmembrane</keyword>